<organism evidence="1 2">
    <name type="scientific">Berkelbacteria bacterium GW2011_GWA2_46_7</name>
    <dbReference type="NCBI Taxonomy" id="1618335"/>
    <lineage>
        <taxon>Bacteria</taxon>
        <taxon>Candidatus Berkelbacteria</taxon>
    </lineage>
</organism>
<name>A0A0G1SMI6_9BACT</name>
<dbReference type="AlphaFoldDB" id="A0A0G1SMI6"/>
<dbReference type="Proteomes" id="UP000034487">
    <property type="component" value="Unassembled WGS sequence"/>
</dbReference>
<dbReference type="EMBL" id="LCMV01000031">
    <property type="protein sequence ID" value="KKU43268.1"/>
    <property type="molecule type" value="Genomic_DNA"/>
</dbReference>
<reference evidence="1 2" key="1">
    <citation type="journal article" date="2015" name="Nature">
        <title>rRNA introns, odd ribosomes, and small enigmatic genomes across a large radiation of phyla.</title>
        <authorList>
            <person name="Brown C.T."/>
            <person name="Hug L.A."/>
            <person name="Thomas B.C."/>
            <person name="Sharon I."/>
            <person name="Castelle C.J."/>
            <person name="Singh A."/>
            <person name="Wilkins M.J."/>
            <person name="Williams K.H."/>
            <person name="Banfield J.F."/>
        </authorList>
    </citation>
    <scope>NUCLEOTIDE SEQUENCE [LARGE SCALE GENOMIC DNA]</scope>
</reference>
<evidence type="ECO:0000313" key="2">
    <source>
        <dbReference type="Proteomes" id="UP000034487"/>
    </source>
</evidence>
<protein>
    <submittedName>
        <fullName evidence="1">Uncharacterized protein</fullName>
    </submittedName>
</protein>
<proteinExistence type="predicted"/>
<comment type="caution">
    <text evidence="1">The sequence shown here is derived from an EMBL/GenBank/DDBJ whole genome shotgun (WGS) entry which is preliminary data.</text>
</comment>
<evidence type="ECO:0000313" key="1">
    <source>
        <dbReference type="EMBL" id="KKU43268.1"/>
    </source>
</evidence>
<sequence length="226" mass="26530">MEKRIRALELRKHEMSYSQIKSELGVSKSTLSLWLRDFPLSHKRIQELRGSNEGRIEKYRATRRRTRDKRLDKVHDRELKLLFPLTKREQYIAGLFLYWGEGGKTQPFELSLGNTNPQIVKFFLHWAIEHLGMPKRKIKARLQLYADMDIDAEIKYWSKELGLSLKNFRKPYIKATTLRGLTFKGFGHGTCDLRISHRDSSERVLMGIKALGEKYSDSLSWKASTE</sequence>
<gene>
    <name evidence="1" type="ORF">UX60_C0031G0001</name>
</gene>
<accession>A0A0G1SMI6</accession>